<dbReference type="InterPro" id="IPR036188">
    <property type="entry name" value="FAD/NAD-bd_sf"/>
</dbReference>
<reference evidence="1 2" key="1">
    <citation type="submission" date="2016-10" db="EMBL/GenBank/DDBJ databases">
        <authorList>
            <person name="Varghese N."/>
            <person name="Submissions S."/>
        </authorList>
    </citation>
    <scope>NUCLEOTIDE SEQUENCE [LARGE SCALE GENOMIC DNA]</scope>
    <source>
        <strain evidence="1 2">WC1T17</strain>
    </source>
</reference>
<organism evidence="1 2">
    <name type="scientific">Ligilactobacillus ruminis</name>
    <dbReference type="NCBI Taxonomy" id="1623"/>
    <lineage>
        <taxon>Bacteria</taxon>
        <taxon>Bacillati</taxon>
        <taxon>Bacillota</taxon>
        <taxon>Bacilli</taxon>
        <taxon>Lactobacillales</taxon>
        <taxon>Lactobacillaceae</taxon>
        <taxon>Ligilactobacillus</taxon>
    </lineage>
</organism>
<proteinExistence type="predicted"/>
<gene>
    <name evidence="1" type="ORF">SAMN05216431_12021</name>
</gene>
<comment type="caution">
    <text evidence="1">The sequence shown here is derived from an EMBL/GenBank/DDBJ whole genome shotgun (WGS) entry which is preliminary data.</text>
</comment>
<dbReference type="EMBL" id="FOCC01000020">
    <property type="protein sequence ID" value="SEN01470.1"/>
    <property type="molecule type" value="Genomic_DNA"/>
</dbReference>
<protein>
    <submittedName>
        <fullName evidence="1">Fumarate reductase flavoprotein subunit</fullName>
    </submittedName>
</protein>
<sequence>MAILEKGDKYGGAGMFGVQGLFSVESKAQKAAEVKYSLRDAFEEIMNYTHHSSNARLTKRILKESAATIDWMKENGLDTELVDNTQEVHQNHPKTYHQYISINSAVLNG</sequence>
<dbReference type="Proteomes" id="UP000182089">
    <property type="component" value="Unassembled WGS sequence"/>
</dbReference>
<dbReference type="Gene3D" id="3.50.50.60">
    <property type="entry name" value="FAD/NAD(P)-binding domain"/>
    <property type="match status" value="1"/>
</dbReference>
<evidence type="ECO:0000313" key="2">
    <source>
        <dbReference type="Proteomes" id="UP000182089"/>
    </source>
</evidence>
<accession>A0ABY1AEX6</accession>
<name>A0ABY1AEX6_9LACO</name>
<evidence type="ECO:0000313" key="1">
    <source>
        <dbReference type="EMBL" id="SEN01470.1"/>
    </source>
</evidence>